<evidence type="ECO:0000313" key="2">
    <source>
        <dbReference type="Proteomes" id="UP000824074"/>
    </source>
</evidence>
<gene>
    <name evidence="1" type="ORF">IAB68_01045</name>
</gene>
<comment type="caution">
    <text evidence="1">The sequence shown here is derived from an EMBL/GenBank/DDBJ whole genome shotgun (WGS) entry which is preliminary data.</text>
</comment>
<name>A0A9D1IMJ9_9FIRM</name>
<protein>
    <submittedName>
        <fullName evidence="1">Uncharacterized protein</fullName>
    </submittedName>
</protein>
<dbReference type="AlphaFoldDB" id="A0A9D1IMJ9"/>
<reference evidence="1" key="2">
    <citation type="journal article" date="2021" name="PeerJ">
        <title>Extensive microbial diversity within the chicken gut microbiome revealed by metagenomics and culture.</title>
        <authorList>
            <person name="Gilroy R."/>
            <person name="Ravi A."/>
            <person name="Getino M."/>
            <person name="Pursley I."/>
            <person name="Horton D.L."/>
            <person name="Alikhan N.F."/>
            <person name="Baker D."/>
            <person name="Gharbi K."/>
            <person name="Hall N."/>
            <person name="Watson M."/>
            <person name="Adriaenssens E.M."/>
            <person name="Foster-Nyarko E."/>
            <person name="Jarju S."/>
            <person name="Secka A."/>
            <person name="Antonio M."/>
            <person name="Oren A."/>
            <person name="Chaudhuri R.R."/>
            <person name="La Ragione R."/>
            <person name="Hildebrand F."/>
            <person name="Pallen M.J."/>
        </authorList>
    </citation>
    <scope>NUCLEOTIDE SEQUENCE</scope>
    <source>
        <strain evidence="1">CHK193-30670</strain>
    </source>
</reference>
<dbReference type="Proteomes" id="UP000824074">
    <property type="component" value="Unassembled WGS sequence"/>
</dbReference>
<dbReference type="EMBL" id="DVMT01000014">
    <property type="protein sequence ID" value="HIU39873.1"/>
    <property type="molecule type" value="Genomic_DNA"/>
</dbReference>
<evidence type="ECO:0000313" key="1">
    <source>
        <dbReference type="EMBL" id="HIU39873.1"/>
    </source>
</evidence>
<reference evidence="1" key="1">
    <citation type="submission" date="2020-10" db="EMBL/GenBank/DDBJ databases">
        <authorList>
            <person name="Gilroy R."/>
        </authorList>
    </citation>
    <scope>NUCLEOTIDE SEQUENCE</scope>
    <source>
        <strain evidence="1">CHK193-30670</strain>
    </source>
</reference>
<sequence length="99" mass="11794">MNNRNNSFMPQIPFGMNFPTNMMMFPNYMNDNYGNLETRVSQIEKKVKVLENKVSRLEMPYQNNNMQNYQNNLNNNQNENVPYQTTQNNAGYNGEMYMM</sequence>
<accession>A0A9D1IMJ9</accession>
<organism evidence="1 2">
    <name type="scientific">Candidatus Aphodocola excrementigallinarum</name>
    <dbReference type="NCBI Taxonomy" id="2840670"/>
    <lineage>
        <taxon>Bacteria</taxon>
        <taxon>Bacillati</taxon>
        <taxon>Bacillota</taxon>
        <taxon>Bacilli</taxon>
        <taxon>Candidatus Aphodocola</taxon>
    </lineage>
</organism>
<proteinExistence type="predicted"/>